<dbReference type="CDD" id="cd00093">
    <property type="entry name" value="HTH_XRE"/>
    <property type="match status" value="1"/>
</dbReference>
<evidence type="ECO:0000259" key="1">
    <source>
        <dbReference type="PROSITE" id="PS50943"/>
    </source>
</evidence>
<dbReference type="SMART" id="SM00530">
    <property type="entry name" value="HTH_XRE"/>
    <property type="match status" value="1"/>
</dbReference>
<name>A0A133XVW3_9ACTN</name>
<dbReference type="Proteomes" id="UP000070675">
    <property type="component" value="Unassembled WGS sequence"/>
</dbReference>
<dbReference type="InterPro" id="IPR010982">
    <property type="entry name" value="Lambda_DNA-bd_dom_sf"/>
</dbReference>
<sequence>MDIRLNQVIGKNLKTIRLAQGITQIELAQRLDTPQSFVSKVEIGERALRVYEVYWYADALGMSGEKLVSLISKDVKGKPLHHDE</sequence>
<dbReference type="PROSITE" id="PS50943">
    <property type="entry name" value="HTH_CROC1"/>
    <property type="match status" value="1"/>
</dbReference>
<dbReference type="STRING" id="1393034.HMPREF3192_00452"/>
<feature type="domain" description="HTH cro/C1-type" evidence="1">
    <location>
        <begin position="13"/>
        <end position="67"/>
    </location>
</feature>
<dbReference type="GO" id="GO:0003677">
    <property type="term" value="F:DNA binding"/>
    <property type="evidence" value="ECO:0007669"/>
    <property type="project" value="UniProtKB-KW"/>
</dbReference>
<evidence type="ECO:0000313" key="3">
    <source>
        <dbReference type="Proteomes" id="UP000070675"/>
    </source>
</evidence>
<dbReference type="EMBL" id="LSCR01000006">
    <property type="protein sequence ID" value="KXB35087.1"/>
    <property type="molecule type" value="Genomic_DNA"/>
</dbReference>
<reference evidence="3" key="1">
    <citation type="submission" date="2016-01" db="EMBL/GenBank/DDBJ databases">
        <authorList>
            <person name="Mitreva M."/>
            <person name="Pepin K.H."/>
            <person name="Mihindukulasuriya K.A."/>
            <person name="Fulton R."/>
            <person name="Fronick C."/>
            <person name="O'Laughlin M."/>
            <person name="Miner T."/>
            <person name="Herter B."/>
            <person name="Rosa B.A."/>
            <person name="Cordes M."/>
            <person name="Tomlinson C."/>
            <person name="Wollam A."/>
            <person name="Palsikar V.B."/>
            <person name="Mardis E.R."/>
            <person name="Wilson R.K."/>
        </authorList>
    </citation>
    <scope>NUCLEOTIDE SEQUENCE [LARGE SCALE GENOMIC DNA]</scope>
    <source>
        <strain evidence="3">DNF00019</strain>
    </source>
</reference>
<dbReference type="AlphaFoldDB" id="A0A133XVW3"/>
<dbReference type="Pfam" id="PF01381">
    <property type="entry name" value="HTH_3"/>
    <property type="match status" value="1"/>
</dbReference>
<keyword evidence="3" id="KW-1185">Reference proteome</keyword>
<dbReference type="RefSeq" id="WP_066304882.1">
    <property type="nucleotide sequence ID" value="NZ_KQ959487.1"/>
</dbReference>
<organism evidence="2 3">
    <name type="scientific">Atopobium deltae</name>
    <dbReference type="NCBI Taxonomy" id="1393034"/>
    <lineage>
        <taxon>Bacteria</taxon>
        <taxon>Bacillati</taxon>
        <taxon>Actinomycetota</taxon>
        <taxon>Coriobacteriia</taxon>
        <taxon>Coriobacteriales</taxon>
        <taxon>Atopobiaceae</taxon>
        <taxon>Atopobium</taxon>
    </lineage>
</organism>
<dbReference type="SUPFAM" id="SSF47413">
    <property type="entry name" value="lambda repressor-like DNA-binding domains"/>
    <property type="match status" value="1"/>
</dbReference>
<keyword evidence="2" id="KW-0238">DNA-binding</keyword>
<dbReference type="Gene3D" id="1.10.260.40">
    <property type="entry name" value="lambda repressor-like DNA-binding domains"/>
    <property type="match status" value="1"/>
</dbReference>
<accession>A0A133XVW3</accession>
<gene>
    <name evidence="2" type="ORF">HMPREF3192_00452</name>
</gene>
<comment type="caution">
    <text evidence="2">The sequence shown here is derived from an EMBL/GenBank/DDBJ whole genome shotgun (WGS) entry which is preliminary data.</text>
</comment>
<dbReference type="InterPro" id="IPR001387">
    <property type="entry name" value="Cro/C1-type_HTH"/>
</dbReference>
<protein>
    <submittedName>
        <fullName evidence="2">DNA-binding helix-turn-helix protein</fullName>
    </submittedName>
</protein>
<proteinExistence type="predicted"/>
<dbReference type="PATRIC" id="fig|1393034.3.peg.434"/>
<evidence type="ECO:0000313" key="2">
    <source>
        <dbReference type="EMBL" id="KXB35087.1"/>
    </source>
</evidence>
<dbReference type="OrthoDB" id="3176995at2"/>